<feature type="transmembrane region" description="Helical" evidence="6">
    <location>
        <begin position="140"/>
        <end position="165"/>
    </location>
</feature>
<dbReference type="InterPro" id="IPR002549">
    <property type="entry name" value="AI-2E-like"/>
</dbReference>
<evidence type="ECO:0008006" key="9">
    <source>
        <dbReference type="Google" id="ProtNLM"/>
    </source>
</evidence>
<proteinExistence type="inferred from homology"/>
<feature type="transmembrane region" description="Helical" evidence="6">
    <location>
        <begin position="246"/>
        <end position="272"/>
    </location>
</feature>
<reference evidence="7 8" key="1">
    <citation type="journal article" date="2018" name="Sci. Rep.">
        <title>A novel species of the marine cyanobacterium Acaryochloris with a unique pigment content and lifestyle.</title>
        <authorList>
            <person name="Partensky F."/>
            <person name="Six C."/>
            <person name="Ratin M."/>
            <person name="Garczarek L."/>
            <person name="Vaulot D."/>
            <person name="Probert I."/>
            <person name="Calteau A."/>
            <person name="Gourvil P."/>
            <person name="Marie D."/>
            <person name="Grebert T."/>
            <person name="Bouchier C."/>
            <person name="Le Panse S."/>
            <person name="Gachenot M."/>
            <person name="Rodriguez F."/>
            <person name="Garrido J.L."/>
        </authorList>
    </citation>
    <scope>NUCLEOTIDE SEQUENCE [LARGE SCALE GENOMIC DNA]</scope>
    <source>
        <strain evidence="7 8">RCC1774</strain>
    </source>
</reference>
<evidence type="ECO:0000313" key="8">
    <source>
        <dbReference type="Proteomes" id="UP000248857"/>
    </source>
</evidence>
<comment type="caution">
    <text evidence="7">The sequence shown here is derived from an EMBL/GenBank/DDBJ whole genome shotgun (WGS) entry which is preliminary data.</text>
</comment>
<dbReference type="Pfam" id="PF01594">
    <property type="entry name" value="AI-2E_transport"/>
    <property type="match status" value="1"/>
</dbReference>
<keyword evidence="8" id="KW-1185">Reference proteome</keyword>
<dbReference type="PANTHER" id="PTHR21716">
    <property type="entry name" value="TRANSMEMBRANE PROTEIN"/>
    <property type="match status" value="1"/>
</dbReference>
<dbReference type="GO" id="GO:0016020">
    <property type="term" value="C:membrane"/>
    <property type="evidence" value="ECO:0007669"/>
    <property type="project" value="UniProtKB-SubCell"/>
</dbReference>
<dbReference type="AlphaFoldDB" id="A0A2W1JE17"/>
<evidence type="ECO:0000256" key="1">
    <source>
        <dbReference type="ARBA" id="ARBA00004141"/>
    </source>
</evidence>
<sequence>MSDSSKPNRWDALSNSDLLRFLLLAACGWVLVQFINFFYGVIAMFASAAILAVLLNYPVSQLARFLPRWVAIATTVASSIAIVATFVTFLGLEVINQGTGLVTTITETLQTSDLPFENLLDKLNFENLISVLTSSLGTGLGIAGGIFSNTFTFIFVVVISVYMLIDGSKIWRTCLIIVPVELRDRVDNTVQRSFIGFFRAQIFLVLFLTSLSFVIYTLLGVKFALVLAIVAGVLDAIPGIGATLGVLIVTLLVFASQGLTLAAKVIFASVILQQIQDNLIHPKVMKESLDINPILMFLSLFIGEKIAGLLGLFLSIPLAGMAVRWFKDSHEQRLQVQAAEHHDTQE</sequence>
<evidence type="ECO:0000256" key="6">
    <source>
        <dbReference type="SAM" id="Phobius"/>
    </source>
</evidence>
<evidence type="ECO:0000313" key="7">
    <source>
        <dbReference type="EMBL" id="PZD72053.1"/>
    </source>
</evidence>
<evidence type="ECO:0000256" key="3">
    <source>
        <dbReference type="ARBA" id="ARBA00022692"/>
    </source>
</evidence>
<dbReference type="EMBL" id="PQWO01000012">
    <property type="protein sequence ID" value="PZD72053.1"/>
    <property type="molecule type" value="Genomic_DNA"/>
</dbReference>
<feature type="transmembrane region" description="Helical" evidence="6">
    <location>
        <begin position="202"/>
        <end position="234"/>
    </location>
</feature>
<dbReference type="OrthoDB" id="505911at2"/>
<name>A0A2W1JE17_9CYAN</name>
<protein>
    <recommendedName>
        <fullName evidence="9">AI-2E family transporter</fullName>
    </recommendedName>
</protein>
<keyword evidence="3 6" id="KW-0812">Transmembrane</keyword>
<dbReference type="GO" id="GO:0055085">
    <property type="term" value="P:transmembrane transport"/>
    <property type="evidence" value="ECO:0007669"/>
    <property type="project" value="TreeGrafter"/>
</dbReference>
<evidence type="ECO:0000256" key="4">
    <source>
        <dbReference type="ARBA" id="ARBA00022989"/>
    </source>
</evidence>
<dbReference type="PANTHER" id="PTHR21716:SF66">
    <property type="entry name" value="TRANSPORT PROTEIN SLL0063-RELATED"/>
    <property type="match status" value="1"/>
</dbReference>
<comment type="similarity">
    <text evidence="2">Belongs to the autoinducer-2 exporter (AI-2E) (TC 2.A.86) family.</text>
</comment>
<dbReference type="RefSeq" id="WP_110987476.1">
    <property type="nucleotide sequence ID" value="NZ_CAWNWM010000012.1"/>
</dbReference>
<accession>A0A2W1JE17</accession>
<feature type="transmembrane region" description="Helical" evidence="6">
    <location>
        <begin position="293"/>
        <end position="316"/>
    </location>
</feature>
<evidence type="ECO:0000256" key="5">
    <source>
        <dbReference type="ARBA" id="ARBA00023136"/>
    </source>
</evidence>
<feature type="transmembrane region" description="Helical" evidence="6">
    <location>
        <begin position="69"/>
        <end position="92"/>
    </location>
</feature>
<organism evidence="7 8">
    <name type="scientific">Acaryochloris thomasi RCC1774</name>
    <dbReference type="NCBI Taxonomy" id="1764569"/>
    <lineage>
        <taxon>Bacteria</taxon>
        <taxon>Bacillati</taxon>
        <taxon>Cyanobacteriota</taxon>
        <taxon>Cyanophyceae</taxon>
        <taxon>Acaryochloridales</taxon>
        <taxon>Acaryochloridaceae</taxon>
        <taxon>Acaryochloris</taxon>
        <taxon>Acaryochloris thomasi</taxon>
    </lineage>
</organism>
<keyword evidence="4 6" id="KW-1133">Transmembrane helix</keyword>
<evidence type="ECO:0000256" key="2">
    <source>
        <dbReference type="ARBA" id="ARBA00009773"/>
    </source>
</evidence>
<keyword evidence="5 6" id="KW-0472">Membrane</keyword>
<gene>
    <name evidence="7" type="ORF">C1752_04077</name>
</gene>
<feature type="transmembrane region" description="Helical" evidence="6">
    <location>
        <begin position="37"/>
        <end position="57"/>
    </location>
</feature>
<comment type="subcellular location">
    <subcellularLocation>
        <location evidence="1">Membrane</location>
        <topology evidence="1">Multi-pass membrane protein</topology>
    </subcellularLocation>
</comment>
<dbReference type="Proteomes" id="UP000248857">
    <property type="component" value="Unassembled WGS sequence"/>
</dbReference>